<proteinExistence type="predicted"/>
<dbReference type="VEuPathDB" id="MicrosporidiaDB:A0H76_2231"/>
<sequence>MIVCIKKLFYKFLSLSLLVSGTCSYFIILLENAYRTSFVKTFTLLLISFVYLLINILIKNDKLEFIDFSFKKHTFIEDESEQIEDFIDSEDSIEIQIIKNEDKIN</sequence>
<feature type="transmembrane region" description="Helical" evidence="1">
    <location>
        <begin position="12"/>
        <end position="30"/>
    </location>
</feature>
<feature type="transmembrane region" description="Helical" evidence="1">
    <location>
        <begin position="42"/>
        <end position="58"/>
    </location>
</feature>
<evidence type="ECO:0000313" key="2">
    <source>
        <dbReference type="EMBL" id="ORD98587.1"/>
    </source>
</evidence>
<keyword evidence="1" id="KW-0812">Transmembrane</keyword>
<dbReference type="Proteomes" id="UP000192501">
    <property type="component" value="Unassembled WGS sequence"/>
</dbReference>
<dbReference type="AlphaFoldDB" id="A0A1X0QFR1"/>
<comment type="caution">
    <text evidence="2">The sequence shown here is derived from an EMBL/GenBank/DDBJ whole genome shotgun (WGS) entry which is preliminary data.</text>
</comment>
<gene>
    <name evidence="2" type="ORF">A0H76_2231</name>
</gene>
<keyword evidence="1" id="KW-0472">Membrane</keyword>
<keyword evidence="1" id="KW-1133">Transmembrane helix</keyword>
<name>A0A1X0QFR1_9MICR</name>
<reference evidence="2 3" key="1">
    <citation type="journal article" date="2017" name="Environ. Microbiol.">
        <title>Decay of the glycolytic pathway and adaptation to intranuclear parasitism within Enterocytozoonidae microsporidia.</title>
        <authorList>
            <person name="Wiredu Boakye D."/>
            <person name="Jaroenlak P."/>
            <person name="Prachumwat A."/>
            <person name="Williams T.A."/>
            <person name="Bateman K.S."/>
            <person name="Itsathitphaisarn O."/>
            <person name="Sritunyalucksana K."/>
            <person name="Paszkiewicz K.H."/>
            <person name="Moore K.A."/>
            <person name="Stentiford G.D."/>
            <person name="Williams B.A."/>
        </authorList>
    </citation>
    <scope>NUCLEOTIDE SEQUENCE [LARGE SCALE GENOMIC DNA]</scope>
    <source>
        <strain evidence="3">canceri</strain>
    </source>
</reference>
<organism evidence="2 3">
    <name type="scientific">Hepatospora eriocheir</name>
    <dbReference type="NCBI Taxonomy" id="1081669"/>
    <lineage>
        <taxon>Eukaryota</taxon>
        <taxon>Fungi</taxon>
        <taxon>Fungi incertae sedis</taxon>
        <taxon>Microsporidia</taxon>
        <taxon>Hepatosporidae</taxon>
        <taxon>Hepatospora</taxon>
    </lineage>
</organism>
<accession>A0A1X0QFR1</accession>
<dbReference type="EMBL" id="LTAI01000571">
    <property type="protein sequence ID" value="ORD98587.1"/>
    <property type="molecule type" value="Genomic_DNA"/>
</dbReference>
<evidence type="ECO:0000313" key="3">
    <source>
        <dbReference type="Proteomes" id="UP000192501"/>
    </source>
</evidence>
<dbReference type="VEuPathDB" id="MicrosporidiaDB:HERIO_505"/>
<evidence type="ECO:0000256" key="1">
    <source>
        <dbReference type="SAM" id="Phobius"/>
    </source>
</evidence>
<protein>
    <submittedName>
        <fullName evidence="2">Uncharacterized protein</fullName>
    </submittedName>
</protein>